<sequence>MNKNKAIQDSEKVAKKQPEIKDKHKQPEKKEMEKKGDKKKKKLLLIAIPLSILILLGIYVIARPEILKGNFDLDYLLFKDSTEVAINEESDEVNTEEEVIDEETEPILVWKVDFENKLGSVAVSPDGQTVAVGEYLTAYVHHLSDGSLEQVLVYEHSVDDLEFSNDSSMLAGGQGTYGVLLNDIETGSEIKRLHGGYNNYVAFSPDGEYISTGNRDGIVWIWDLENYEKVKELEEDEPTWIKSIVYHPDGTLLAVTHWGKAVGGTPYINIWDIEKEEIVEKIDLKLNVGTLANIFKFSSDGNLRAIIDRTDDFKYFVKLYDMDSDEEVLKIDIEKNPKDLDFSPDSKLLAIGVQGAPVTIYDVETGELLYTFNQTGFEYGVSNWIYALTFTPDGKHVAVIRGDNSLELWRLPGGQPIEPRPKEVSQPAPLPGDVLFAPSSSELKDSAQSSLEELAQELKENFPNAKLTFVGHTTSYSPEDRNIELSTARAQSVMTWFEEWAELNGVDGWTLVAEGRGSSELKVPDRDSEGNFLESTAVVNRRVEIEIEVN</sequence>
<evidence type="ECO:0000256" key="2">
    <source>
        <dbReference type="ARBA" id="ARBA00022574"/>
    </source>
</evidence>
<dbReference type="SUPFAM" id="SSF103088">
    <property type="entry name" value="OmpA-like"/>
    <property type="match status" value="1"/>
</dbReference>
<evidence type="ECO:0000256" key="8">
    <source>
        <dbReference type="SAM" id="Phobius"/>
    </source>
</evidence>
<dbReference type="SMART" id="SM00320">
    <property type="entry name" value="WD40"/>
    <property type="match status" value="5"/>
</dbReference>
<dbReference type="GO" id="GO:0016020">
    <property type="term" value="C:membrane"/>
    <property type="evidence" value="ECO:0007669"/>
    <property type="project" value="UniProtKB-SubCell"/>
</dbReference>
<feature type="compositionally biased region" description="Basic and acidic residues" evidence="7">
    <location>
        <begin position="1"/>
        <end position="22"/>
    </location>
</feature>
<dbReference type="Proteomes" id="UP000053904">
    <property type="component" value="Unassembled WGS sequence"/>
</dbReference>
<dbReference type="Gene3D" id="3.30.1330.60">
    <property type="entry name" value="OmpA-like domain"/>
    <property type="match status" value="1"/>
</dbReference>
<dbReference type="PROSITE" id="PS51123">
    <property type="entry name" value="OMPA_2"/>
    <property type="match status" value="1"/>
</dbReference>
<evidence type="ECO:0000256" key="6">
    <source>
        <dbReference type="PROSITE-ProRule" id="PRU00473"/>
    </source>
</evidence>
<dbReference type="PROSITE" id="PS50294">
    <property type="entry name" value="WD_REPEATS_REGION"/>
    <property type="match status" value="1"/>
</dbReference>
<keyword evidence="8" id="KW-1133">Transmembrane helix</keyword>
<dbReference type="InterPro" id="IPR015943">
    <property type="entry name" value="WD40/YVTN_repeat-like_dom_sf"/>
</dbReference>
<dbReference type="Pfam" id="PF00691">
    <property type="entry name" value="OmpA"/>
    <property type="match status" value="1"/>
</dbReference>
<dbReference type="InterPro" id="IPR006665">
    <property type="entry name" value="OmpA-like"/>
</dbReference>
<dbReference type="SUPFAM" id="SSF69322">
    <property type="entry name" value="Tricorn protease domain 2"/>
    <property type="match status" value="1"/>
</dbReference>
<dbReference type="InterPro" id="IPR001680">
    <property type="entry name" value="WD40_rpt"/>
</dbReference>
<dbReference type="AlphaFoldDB" id="A0A101HGD5"/>
<dbReference type="Pfam" id="PF08662">
    <property type="entry name" value="eIF2A"/>
    <property type="match status" value="1"/>
</dbReference>
<dbReference type="InterPro" id="IPR019775">
    <property type="entry name" value="WD40_repeat_CS"/>
</dbReference>
<feature type="repeat" description="WD" evidence="5">
    <location>
        <begin position="191"/>
        <end position="232"/>
    </location>
</feature>
<evidence type="ECO:0000256" key="4">
    <source>
        <dbReference type="ARBA" id="ARBA00023136"/>
    </source>
</evidence>
<gene>
    <name evidence="10" type="ORF">XD93_0948</name>
</gene>
<feature type="transmembrane region" description="Helical" evidence="8">
    <location>
        <begin position="43"/>
        <end position="62"/>
    </location>
</feature>
<dbReference type="PANTHER" id="PTHR19879">
    <property type="entry name" value="TRANSCRIPTION INITIATION FACTOR TFIID"/>
    <property type="match status" value="1"/>
</dbReference>
<keyword evidence="3" id="KW-0677">Repeat</keyword>
<feature type="region of interest" description="Disordered" evidence="7">
    <location>
        <begin position="1"/>
        <end position="35"/>
    </location>
</feature>
<name>A0A101HGD5_9BACT</name>
<dbReference type="CDD" id="cd07185">
    <property type="entry name" value="OmpA_C-like"/>
    <property type="match status" value="1"/>
</dbReference>
<organism evidence="10 11">
    <name type="scientific">candidate division WS6 bacterium 34_10</name>
    <dbReference type="NCBI Taxonomy" id="1641389"/>
    <lineage>
        <taxon>Bacteria</taxon>
        <taxon>Candidatus Dojkabacteria</taxon>
    </lineage>
</organism>
<comment type="caution">
    <text evidence="10">The sequence shown here is derived from an EMBL/GenBank/DDBJ whole genome shotgun (WGS) entry which is preliminary data.</text>
</comment>
<dbReference type="PROSITE" id="PS00678">
    <property type="entry name" value="WD_REPEATS_1"/>
    <property type="match status" value="1"/>
</dbReference>
<dbReference type="EMBL" id="LGGO01000159">
    <property type="protein sequence ID" value="KUK76386.1"/>
    <property type="molecule type" value="Genomic_DNA"/>
</dbReference>
<evidence type="ECO:0000256" key="7">
    <source>
        <dbReference type="SAM" id="MobiDB-lite"/>
    </source>
</evidence>
<evidence type="ECO:0000256" key="3">
    <source>
        <dbReference type="ARBA" id="ARBA00022737"/>
    </source>
</evidence>
<dbReference type="PRINTS" id="PR01021">
    <property type="entry name" value="OMPADOMAIN"/>
</dbReference>
<dbReference type="PANTHER" id="PTHR19879:SF9">
    <property type="entry name" value="TRANSCRIPTION INITIATION FACTOR TFIID SUBUNIT 5"/>
    <property type="match status" value="1"/>
</dbReference>
<dbReference type="InterPro" id="IPR036737">
    <property type="entry name" value="OmpA-like_sf"/>
</dbReference>
<dbReference type="InterPro" id="IPR013979">
    <property type="entry name" value="TIF_beta_prop-like"/>
</dbReference>
<protein>
    <recommendedName>
        <fullName evidence="9">OmpA-like domain-containing protein</fullName>
    </recommendedName>
</protein>
<proteinExistence type="predicted"/>
<dbReference type="InterPro" id="IPR006664">
    <property type="entry name" value="OMP_bac"/>
</dbReference>
<reference evidence="11" key="1">
    <citation type="journal article" date="2015" name="MBio">
        <title>Genome-Resolved Metagenomic Analysis Reveals Roles for Candidate Phyla and Other Microbial Community Members in Biogeochemical Transformations in Oil Reservoirs.</title>
        <authorList>
            <person name="Hu P."/>
            <person name="Tom L."/>
            <person name="Singh A."/>
            <person name="Thomas B.C."/>
            <person name="Baker B.J."/>
            <person name="Piceno Y.M."/>
            <person name="Andersen G.L."/>
            <person name="Banfield J.F."/>
        </authorList>
    </citation>
    <scope>NUCLEOTIDE SEQUENCE [LARGE SCALE GENOMIC DNA]</scope>
</reference>
<evidence type="ECO:0000256" key="1">
    <source>
        <dbReference type="ARBA" id="ARBA00004370"/>
    </source>
</evidence>
<feature type="domain" description="OmpA-like" evidence="9">
    <location>
        <begin position="423"/>
        <end position="550"/>
    </location>
</feature>
<evidence type="ECO:0000259" key="9">
    <source>
        <dbReference type="PROSITE" id="PS51123"/>
    </source>
</evidence>
<evidence type="ECO:0000313" key="10">
    <source>
        <dbReference type="EMBL" id="KUK76386.1"/>
    </source>
</evidence>
<dbReference type="Gene3D" id="2.130.10.10">
    <property type="entry name" value="YVTN repeat-like/Quinoprotein amine dehydrogenase"/>
    <property type="match status" value="2"/>
</dbReference>
<keyword evidence="2 5" id="KW-0853">WD repeat</keyword>
<feature type="repeat" description="WD" evidence="5">
    <location>
        <begin position="378"/>
        <end position="419"/>
    </location>
</feature>
<keyword evidence="8" id="KW-0812">Transmembrane</keyword>
<accession>A0A101HGD5</accession>
<evidence type="ECO:0000256" key="5">
    <source>
        <dbReference type="PROSITE-ProRule" id="PRU00221"/>
    </source>
</evidence>
<comment type="subcellular location">
    <subcellularLocation>
        <location evidence="1">Membrane</location>
    </subcellularLocation>
</comment>
<evidence type="ECO:0000313" key="11">
    <source>
        <dbReference type="Proteomes" id="UP000053904"/>
    </source>
</evidence>
<keyword evidence="4 6" id="KW-0472">Membrane</keyword>
<dbReference type="PROSITE" id="PS50082">
    <property type="entry name" value="WD_REPEATS_2"/>
    <property type="match status" value="2"/>
</dbReference>